<dbReference type="EMBL" id="JAFCIX010000371">
    <property type="protein sequence ID" value="KAH6592781.1"/>
    <property type="molecule type" value="Genomic_DNA"/>
</dbReference>
<evidence type="ECO:0000256" key="6">
    <source>
        <dbReference type="SAM" id="MobiDB-lite"/>
    </source>
</evidence>
<dbReference type="PANTHER" id="PTHR13439">
    <property type="entry name" value="CT120 PROTEIN"/>
    <property type="match status" value="1"/>
</dbReference>
<feature type="transmembrane region" description="Helical" evidence="7">
    <location>
        <begin position="92"/>
        <end position="109"/>
    </location>
</feature>
<feature type="transmembrane region" description="Helical" evidence="7">
    <location>
        <begin position="219"/>
        <end position="238"/>
    </location>
</feature>
<reference evidence="9 10" key="1">
    <citation type="submission" date="2021-02" db="EMBL/GenBank/DDBJ databases">
        <title>Variation within the Batrachochytrium salamandrivorans European outbreak.</title>
        <authorList>
            <person name="Kelly M."/>
            <person name="Pasmans F."/>
            <person name="Shea T.P."/>
            <person name="Munoz J.F."/>
            <person name="Carranza S."/>
            <person name="Cuomo C.A."/>
            <person name="Martel A."/>
        </authorList>
    </citation>
    <scope>NUCLEOTIDE SEQUENCE [LARGE SCALE GENOMIC DNA]</scope>
    <source>
        <strain evidence="9 10">AMFP18/2</strain>
    </source>
</reference>
<organism evidence="9 10">
    <name type="scientific">Batrachochytrium salamandrivorans</name>
    <dbReference type="NCBI Taxonomy" id="1357716"/>
    <lineage>
        <taxon>Eukaryota</taxon>
        <taxon>Fungi</taxon>
        <taxon>Fungi incertae sedis</taxon>
        <taxon>Chytridiomycota</taxon>
        <taxon>Chytridiomycota incertae sedis</taxon>
        <taxon>Chytridiomycetes</taxon>
        <taxon>Rhizophydiales</taxon>
        <taxon>Rhizophydiales incertae sedis</taxon>
        <taxon>Batrachochytrium</taxon>
    </lineage>
</organism>
<evidence type="ECO:0000256" key="7">
    <source>
        <dbReference type="SAM" id="Phobius"/>
    </source>
</evidence>
<evidence type="ECO:0000256" key="1">
    <source>
        <dbReference type="ARBA" id="ARBA00004141"/>
    </source>
</evidence>
<dbReference type="InterPro" id="IPR050846">
    <property type="entry name" value="TLCD"/>
</dbReference>
<keyword evidence="3 7" id="KW-1133">Transmembrane helix</keyword>
<dbReference type="PANTHER" id="PTHR13439:SF0">
    <property type="entry name" value="TOPOISOMERASE I DAMAGE AFFECTED PROTEIN 4"/>
    <property type="match status" value="1"/>
</dbReference>
<dbReference type="PROSITE" id="PS50922">
    <property type="entry name" value="TLC"/>
    <property type="match status" value="1"/>
</dbReference>
<feature type="region of interest" description="Disordered" evidence="6">
    <location>
        <begin position="260"/>
        <end position="283"/>
    </location>
</feature>
<feature type="transmembrane region" description="Helical" evidence="7">
    <location>
        <begin position="146"/>
        <end position="167"/>
    </location>
</feature>
<accession>A0ABQ8F5V0</accession>
<protein>
    <recommendedName>
        <fullName evidence="8">TLC domain-containing protein</fullName>
    </recommendedName>
</protein>
<proteinExistence type="predicted"/>
<dbReference type="InterPro" id="IPR006634">
    <property type="entry name" value="TLC-dom"/>
</dbReference>
<dbReference type="SMART" id="SM00724">
    <property type="entry name" value="TLC"/>
    <property type="match status" value="1"/>
</dbReference>
<name>A0ABQ8F5V0_9FUNG</name>
<feature type="transmembrane region" description="Helical" evidence="7">
    <location>
        <begin position="20"/>
        <end position="41"/>
    </location>
</feature>
<evidence type="ECO:0000313" key="10">
    <source>
        <dbReference type="Proteomes" id="UP001648503"/>
    </source>
</evidence>
<dbReference type="Pfam" id="PF03798">
    <property type="entry name" value="TRAM_LAG1_CLN8"/>
    <property type="match status" value="1"/>
</dbReference>
<gene>
    <name evidence="9" type="ORF">BASA50_007832</name>
</gene>
<evidence type="ECO:0000256" key="3">
    <source>
        <dbReference type="ARBA" id="ARBA00022989"/>
    </source>
</evidence>
<evidence type="ECO:0000256" key="4">
    <source>
        <dbReference type="ARBA" id="ARBA00023136"/>
    </source>
</evidence>
<evidence type="ECO:0000259" key="8">
    <source>
        <dbReference type="PROSITE" id="PS50922"/>
    </source>
</evidence>
<comment type="subcellular location">
    <subcellularLocation>
        <location evidence="1">Membrane</location>
        <topology evidence="1">Multi-pass membrane protein</topology>
    </subcellularLocation>
</comment>
<dbReference type="Proteomes" id="UP001648503">
    <property type="component" value="Unassembled WGS sequence"/>
</dbReference>
<feature type="domain" description="TLC" evidence="8">
    <location>
        <begin position="53"/>
        <end position="250"/>
    </location>
</feature>
<sequence length="283" mass="32251">MNSLSDLFRQIGLQKLDTHLWHILLSATTIQIIFLASCWLSSPISHYARLAPTKKASWGMHVVSMIFSLAICTLAVPVFYTPELAADKLFGYSYYSGIVYSIACGYFLWDICVSVYYIEECGIGFVAHAVACFSVFILSFRPFLYYYGSVFLMFEISTVFLNIHWFCDKTGRAGTTLQWVNGIILLTTFFSVRLVFGIYQSMRFFMTCFEQWDSVPKYLFIVYAMSNILLCSLNIFWFSRMIKSVVSRFKGNTDTQGDGTYGKMRKATSKVAARTTGSNKKQA</sequence>
<evidence type="ECO:0000256" key="2">
    <source>
        <dbReference type="ARBA" id="ARBA00022692"/>
    </source>
</evidence>
<evidence type="ECO:0000256" key="5">
    <source>
        <dbReference type="PROSITE-ProRule" id="PRU00205"/>
    </source>
</evidence>
<comment type="caution">
    <text evidence="9">The sequence shown here is derived from an EMBL/GenBank/DDBJ whole genome shotgun (WGS) entry which is preliminary data.</text>
</comment>
<feature type="transmembrane region" description="Helical" evidence="7">
    <location>
        <begin position="121"/>
        <end position="140"/>
    </location>
</feature>
<keyword evidence="2 5" id="KW-0812">Transmembrane</keyword>
<feature type="transmembrane region" description="Helical" evidence="7">
    <location>
        <begin position="179"/>
        <end position="199"/>
    </location>
</feature>
<keyword evidence="4 5" id="KW-0472">Membrane</keyword>
<evidence type="ECO:0000313" key="9">
    <source>
        <dbReference type="EMBL" id="KAH6592781.1"/>
    </source>
</evidence>
<feature type="transmembrane region" description="Helical" evidence="7">
    <location>
        <begin position="62"/>
        <end position="80"/>
    </location>
</feature>
<keyword evidence="10" id="KW-1185">Reference proteome</keyword>